<sequence>ALSRKEKFSSNWKKAQQEIAKLYQRIGNIRQDFINKVALDLSKKHAVIYREDLRI</sequence>
<accession>A0ABS2GSL9</accession>
<protein>
    <submittedName>
        <fullName evidence="2">Transposase</fullName>
    </submittedName>
</protein>
<dbReference type="Pfam" id="PF01385">
    <property type="entry name" value="OrfB_IS605"/>
    <property type="match status" value="1"/>
</dbReference>
<dbReference type="InterPro" id="IPR001959">
    <property type="entry name" value="Transposase"/>
</dbReference>
<organism evidence="2 3">
    <name type="scientific">Parasutterella secunda</name>
    <dbReference type="NCBI Taxonomy" id="626947"/>
    <lineage>
        <taxon>Bacteria</taxon>
        <taxon>Pseudomonadati</taxon>
        <taxon>Pseudomonadota</taxon>
        <taxon>Betaproteobacteria</taxon>
        <taxon>Burkholderiales</taxon>
        <taxon>Sutterellaceae</taxon>
        <taxon>Parasutterella</taxon>
    </lineage>
</organism>
<name>A0ABS2GSL9_9BURK</name>
<dbReference type="Proteomes" id="UP000777002">
    <property type="component" value="Unassembled WGS sequence"/>
</dbReference>
<dbReference type="EMBL" id="JACJKX010000004">
    <property type="protein sequence ID" value="MBM6928364.1"/>
    <property type="molecule type" value="Genomic_DNA"/>
</dbReference>
<keyword evidence="3" id="KW-1185">Reference proteome</keyword>
<evidence type="ECO:0000259" key="1">
    <source>
        <dbReference type="Pfam" id="PF01385"/>
    </source>
</evidence>
<feature type="non-terminal residue" evidence="2">
    <location>
        <position position="1"/>
    </location>
</feature>
<comment type="caution">
    <text evidence="2">The sequence shown here is derived from an EMBL/GenBank/DDBJ whole genome shotgun (WGS) entry which is preliminary data.</text>
</comment>
<reference evidence="2 3" key="1">
    <citation type="journal article" date="2021" name="Sci. Rep.">
        <title>The distribution of antibiotic resistance genes in chicken gut microbiota commensals.</title>
        <authorList>
            <person name="Juricova H."/>
            <person name="Matiasovicova J."/>
            <person name="Kubasova T."/>
            <person name="Cejkova D."/>
            <person name="Rychlik I."/>
        </authorList>
    </citation>
    <scope>NUCLEOTIDE SEQUENCE [LARGE SCALE GENOMIC DNA]</scope>
    <source>
        <strain evidence="2 3">An562</strain>
    </source>
</reference>
<gene>
    <name evidence="2" type="ORF">H5985_03670</name>
</gene>
<proteinExistence type="predicted"/>
<feature type="domain" description="Probable transposase IS891/IS1136/IS1341" evidence="1">
    <location>
        <begin position="2"/>
        <end position="54"/>
    </location>
</feature>
<dbReference type="RefSeq" id="WP_205049963.1">
    <property type="nucleotide sequence ID" value="NZ_JACJKX010000004.1"/>
</dbReference>
<evidence type="ECO:0000313" key="2">
    <source>
        <dbReference type="EMBL" id="MBM6928364.1"/>
    </source>
</evidence>
<evidence type="ECO:0000313" key="3">
    <source>
        <dbReference type="Proteomes" id="UP000777002"/>
    </source>
</evidence>